<organism evidence="3 4">
    <name type="scientific">Elliptochloris bilobata</name>
    <dbReference type="NCBI Taxonomy" id="381761"/>
    <lineage>
        <taxon>Eukaryota</taxon>
        <taxon>Viridiplantae</taxon>
        <taxon>Chlorophyta</taxon>
        <taxon>core chlorophytes</taxon>
        <taxon>Trebouxiophyceae</taxon>
        <taxon>Trebouxiophyceae incertae sedis</taxon>
        <taxon>Elliptochloris clade</taxon>
        <taxon>Elliptochloris</taxon>
    </lineage>
</organism>
<evidence type="ECO:0000313" key="4">
    <source>
        <dbReference type="Proteomes" id="UP001445335"/>
    </source>
</evidence>
<keyword evidence="4" id="KW-1185">Reference proteome</keyword>
<protein>
    <submittedName>
        <fullName evidence="3">Uncharacterized protein</fullName>
    </submittedName>
</protein>
<feature type="region of interest" description="Disordered" evidence="2">
    <location>
        <begin position="173"/>
        <end position="218"/>
    </location>
</feature>
<dbReference type="EMBL" id="JALJOU010000006">
    <property type="protein sequence ID" value="KAK9843502.1"/>
    <property type="molecule type" value="Genomic_DNA"/>
</dbReference>
<feature type="region of interest" description="Disordered" evidence="2">
    <location>
        <begin position="352"/>
        <end position="372"/>
    </location>
</feature>
<dbReference type="Proteomes" id="UP001445335">
    <property type="component" value="Unassembled WGS sequence"/>
</dbReference>
<evidence type="ECO:0000256" key="2">
    <source>
        <dbReference type="SAM" id="MobiDB-lite"/>
    </source>
</evidence>
<gene>
    <name evidence="3" type="ORF">WJX81_006267</name>
</gene>
<feature type="coiled-coil region" evidence="1">
    <location>
        <begin position="249"/>
        <end position="290"/>
    </location>
</feature>
<evidence type="ECO:0000256" key="1">
    <source>
        <dbReference type="SAM" id="Coils"/>
    </source>
</evidence>
<dbReference type="PANTHER" id="PTHR31016:SF2">
    <property type="entry name" value="OS04G0228100 PROTEIN"/>
    <property type="match status" value="1"/>
</dbReference>
<proteinExistence type="predicted"/>
<accession>A0AAW1SCF4</accession>
<evidence type="ECO:0000313" key="3">
    <source>
        <dbReference type="EMBL" id="KAK9843502.1"/>
    </source>
</evidence>
<keyword evidence="1" id="KW-0175">Coiled coil</keyword>
<reference evidence="3 4" key="1">
    <citation type="journal article" date="2024" name="Nat. Commun.">
        <title>Phylogenomics reveals the evolutionary origins of lichenization in chlorophyte algae.</title>
        <authorList>
            <person name="Puginier C."/>
            <person name="Libourel C."/>
            <person name="Otte J."/>
            <person name="Skaloud P."/>
            <person name="Haon M."/>
            <person name="Grisel S."/>
            <person name="Petersen M."/>
            <person name="Berrin J.G."/>
            <person name="Delaux P.M."/>
            <person name="Dal Grande F."/>
            <person name="Keller J."/>
        </authorList>
    </citation>
    <scope>NUCLEOTIDE SEQUENCE [LARGE SCALE GENOMIC DNA]</scope>
    <source>
        <strain evidence="3 4">SAG 245.80</strain>
    </source>
</reference>
<name>A0AAW1SCF4_9CHLO</name>
<dbReference type="AlphaFoldDB" id="A0AAW1SCF4"/>
<comment type="caution">
    <text evidence="3">The sequence shown here is derived from an EMBL/GenBank/DDBJ whole genome shotgun (WGS) entry which is preliminary data.</text>
</comment>
<dbReference type="PANTHER" id="PTHR31016">
    <property type="entry name" value="OS04G0228100 PROTEIN"/>
    <property type="match status" value="1"/>
</dbReference>
<sequence length="372" mass="38405">MSAPLLRRRQDVCGKGRWPTSRLGAVRLGEAGFQPGGVEVVQPLCSPTISGEEKQAIPLRQGHARCARAAGRGMQGAPESECCKAGTWGAVQKTLQVITDKTLDVASSRLSSMALGAVSLKDSYIIDKGRDAWNAVGGAAVEVATTLDSAVEQLLEGWTSPLAGVARGSSNCDAGRASGNCREAHSARAPQIHAAPPADAGKARPGGLGRGKENAPAASADLALHDPLPAGSTGPSQPGRAAATSAALAAAELEALQAAQAEYAELRDQLQRVQAKLQATSSKCTALAQENSLLRERTSPAAASPPVDDALTEQVAAQLHALLQEKAMLASENERLLRENCGLQELLQYTVSAGDSGGEDDVTDSADWPSTP</sequence>